<dbReference type="EMBL" id="WIUZ02000010">
    <property type="protein sequence ID" value="KAF9783164.1"/>
    <property type="molecule type" value="Genomic_DNA"/>
</dbReference>
<feature type="compositionally biased region" description="Polar residues" evidence="1">
    <location>
        <begin position="1077"/>
        <end position="1091"/>
    </location>
</feature>
<sequence length="1091" mass="124457">MDTPQIVEAIQKGVNTFMETVPPLMKALDEVAKVYPFISATVVAFRAAYTLEKKRRENDKRVLAIYNEMKDMMSILVRLNSVSDPGQIAPDGLTIEERMQKLCEAAAEDIKHCANVCDTYLKKKVLTKVLTAPTWEGKLLRFVGVFAKRREEFELALATSHTTIDADAADLHEVVSTTCLRMDIMLQLFQDYATPRERELVAMVKKLGGSGVLENEQAMEELAAYALAGAHAGPESRQAPQGRPFGFVELQQEIKCDPEEAIEKNAEFFNRKFDIQRRQIVEDIARAVNREGDRIISVVTAGPHDRIFDPDIYKIWREMGWRGSVKSRHFIMALKDYYVEKAVEDSGLLIGEDSWAVKYINIGRARTIMEAFDDDASGFITVNEVNNFTRSRPLDWSLPHWIAYWAIGWQMTCTTYCVKIEEIFDAMIRLAYEVLPENRRGVNLYIASTWHMITVFVQSIKREKGTEDLRTKFESHVTAEEARLRRNFEDLNYISQPGFHQIIIAGEGRIEMTLFPMFYLALKRDLEKISLARKHVLTDHETYESLVTILSIAGAALDRINSLRSIFEQQSLEVKDQFEIFAKGLYKISSVNELVFDGNKLRGLPDPIPCRNEIIPDPDSVPLSILNHPLGKAHEINFAAYDIPEPTLQPVEGTHPMLGVYYGFIYHYRQPADPMLKLTLTAGEGNREFVATGRHYRGSRYRSYTLTGNWGASSEGGKIPVEFKFTYSTKDWANTELKGAYDCDENSIRGTMVMPNCQRSGVFIFKRDPDFVRFYPAPSVINARRRWEFAITSVLDRVRREAWSARYIVKRLKDRKRWMELTIREYYGRNLTRDEGKELYALFPGLYEADAQFYASLISIHLSKTNIFNLIECDKCDSIPGGSRIVCIDPDCRNETTTVDLCSEPECINSTVTFEEADRKKHLPNHGMFKVHRMIFDRDTARIESLAKDALDSVRGTISQLKKDQKPMPECTRCKTTVSLPCWCCVECTGERFICDDCEHKQLAFDGTHTKMHTIVRVSEKGDKKVFTMEERMRLVEDELAKVRETLAKLVEKSTQGSQSEPLTKGDLRAAAIGLSEPTQSEVGTETTESA</sequence>
<keyword evidence="4" id="KW-1185">Reference proteome</keyword>
<feature type="domain" description="EF-hand" evidence="2">
    <location>
        <begin position="360"/>
        <end position="395"/>
    </location>
</feature>
<accession>A0A9P6HD32</accession>
<evidence type="ECO:0000313" key="4">
    <source>
        <dbReference type="Proteomes" id="UP000736335"/>
    </source>
</evidence>
<name>A0A9P6HD32_9AGAM</name>
<dbReference type="Proteomes" id="UP000736335">
    <property type="component" value="Unassembled WGS sequence"/>
</dbReference>
<feature type="compositionally biased region" description="Polar residues" evidence="1">
    <location>
        <begin position="1053"/>
        <end position="1062"/>
    </location>
</feature>
<evidence type="ECO:0000259" key="2">
    <source>
        <dbReference type="PROSITE" id="PS50222"/>
    </source>
</evidence>
<dbReference type="GO" id="GO:0005509">
    <property type="term" value="F:calcium ion binding"/>
    <property type="evidence" value="ECO:0007669"/>
    <property type="project" value="InterPro"/>
</dbReference>
<comment type="caution">
    <text evidence="3">The sequence shown here is derived from an EMBL/GenBank/DDBJ whole genome shotgun (WGS) entry which is preliminary data.</text>
</comment>
<dbReference type="InterPro" id="IPR018247">
    <property type="entry name" value="EF_Hand_1_Ca_BS"/>
</dbReference>
<protein>
    <recommendedName>
        <fullName evidence="2">EF-hand domain-containing protein</fullName>
    </recommendedName>
</protein>
<reference evidence="3" key="2">
    <citation type="submission" date="2020-11" db="EMBL/GenBank/DDBJ databases">
        <authorList>
            <consortium name="DOE Joint Genome Institute"/>
            <person name="Kuo A."/>
            <person name="Miyauchi S."/>
            <person name="Kiss E."/>
            <person name="Drula E."/>
            <person name="Kohler A."/>
            <person name="Sanchez-Garcia M."/>
            <person name="Andreopoulos B."/>
            <person name="Barry K.W."/>
            <person name="Bonito G."/>
            <person name="Buee M."/>
            <person name="Carver A."/>
            <person name="Chen C."/>
            <person name="Cichocki N."/>
            <person name="Clum A."/>
            <person name="Culley D."/>
            <person name="Crous P.W."/>
            <person name="Fauchery L."/>
            <person name="Girlanda M."/>
            <person name="Hayes R."/>
            <person name="Keri Z."/>
            <person name="Labutti K."/>
            <person name="Lipzen A."/>
            <person name="Lombard V."/>
            <person name="Magnuson J."/>
            <person name="Maillard F."/>
            <person name="Morin E."/>
            <person name="Murat C."/>
            <person name="Nolan M."/>
            <person name="Ohm R."/>
            <person name="Pangilinan J."/>
            <person name="Pereira M."/>
            <person name="Perotto S."/>
            <person name="Peter M."/>
            <person name="Riley R."/>
            <person name="Sitrit Y."/>
            <person name="Stielow B."/>
            <person name="Szollosi G."/>
            <person name="Zifcakova L."/>
            <person name="Stursova M."/>
            <person name="Spatafora J.W."/>
            <person name="Tedersoo L."/>
            <person name="Vaario L.-M."/>
            <person name="Yamada A."/>
            <person name="Yan M."/>
            <person name="Wang P."/>
            <person name="Xu J."/>
            <person name="Bruns T."/>
            <person name="Baldrian P."/>
            <person name="Vilgalys R."/>
            <person name="Henrissat B."/>
            <person name="Grigoriev I.V."/>
            <person name="Hibbett D."/>
            <person name="Nagy L.G."/>
            <person name="Martin F.M."/>
        </authorList>
    </citation>
    <scope>NUCLEOTIDE SEQUENCE</scope>
    <source>
        <strain evidence="3">UH-Tt-Lm1</strain>
    </source>
</reference>
<dbReference type="AlphaFoldDB" id="A0A9P6HD32"/>
<organism evidence="3 4">
    <name type="scientific">Thelephora terrestris</name>
    <dbReference type="NCBI Taxonomy" id="56493"/>
    <lineage>
        <taxon>Eukaryota</taxon>
        <taxon>Fungi</taxon>
        <taxon>Dikarya</taxon>
        <taxon>Basidiomycota</taxon>
        <taxon>Agaricomycotina</taxon>
        <taxon>Agaricomycetes</taxon>
        <taxon>Thelephorales</taxon>
        <taxon>Thelephoraceae</taxon>
        <taxon>Thelephora</taxon>
    </lineage>
</organism>
<dbReference type="InterPro" id="IPR002048">
    <property type="entry name" value="EF_hand_dom"/>
</dbReference>
<evidence type="ECO:0000256" key="1">
    <source>
        <dbReference type="SAM" id="MobiDB-lite"/>
    </source>
</evidence>
<evidence type="ECO:0000313" key="3">
    <source>
        <dbReference type="EMBL" id="KAF9783164.1"/>
    </source>
</evidence>
<proteinExistence type="predicted"/>
<dbReference type="PROSITE" id="PS50222">
    <property type="entry name" value="EF_HAND_2"/>
    <property type="match status" value="1"/>
</dbReference>
<dbReference type="PROSITE" id="PS00018">
    <property type="entry name" value="EF_HAND_1"/>
    <property type="match status" value="1"/>
</dbReference>
<reference evidence="3" key="1">
    <citation type="journal article" date="2020" name="Nat. Commun.">
        <title>Large-scale genome sequencing of mycorrhizal fungi provides insights into the early evolution of symbiotic traits.</title>
        <authorList>
            <person name="Miyauchi S."/>
            <person name="Kiss E."/>
            <person name="Kuo A."/>
            <person name="Drula E."/>
            <person name="Kohler A."/>
            <person name="Sanchez-Garcia M."/>
            <person name="Morin E."/>
            <person name="Andreopoulos B."/>
            <person name="Barry K.W."/>
            <person name="Bonito G."/>
            <person name="Buee M."/>
            <person name="Carver A."/>
            <person name="Chen C."/>
            <person name="Cichocki N."/>
            <person name="Clum A."/>
            <person name="Culley D."/>
            <person name="Crous P.W."/>
            <person name="Fauchery L."/>
            <person name="Girlanda M."/>
            <person name="Hayes R.D."/>
            <person name="Keri Z."/>
            <person name="LaButti K."/>
            <person name="Lipzen A."/>
            <person name="Lombard V."/>
            <person name="Magnuson J."/>
            <person name="Maillard F."/>
            <person name="Murat C."/>
            <person name="Nolan M."/>
            <person name="Ohm R.A."/>
            <person name="Pangilinan J."/>
            <person name="Pereira M.F."/>
            <person name="Perotto S."/>
            <person name="Peter M."/>
            <person name="Pfister S."/>
            <person name="Riley R."/>
            <person name="Sitrit Y."/>
            <person name="Stielow J.B."/>
            <person name="Szollosi G."/>
            <person name="Zifcakova L."/>
            <person name="Stursova M."/>
            <person name="Spatafora J.W."/>
            <person name="Tedersoo L."/>
            <person name="Vaario L.M."/>
            <person name="Yamada A."/>
            <person name="Yan M."/>
            <person name="Wang P."/>
            <person name="Xu J."/>
            <person name="Bruns T."/>
            <person name="Baldrian P."/>
            <person name="Vilgalys R."/>
            <person name="Dunand C."/>
            <person name="Henrissat B."/>
            <person name="Grigoriev I.V."/>
            <person name="Hibbett D."/>
            <person name="Nagy L.G."/>
            <person name="Martin F.M."/>
        </authorList>
    </citation>
    <scope>NUCLEOTIDE SEQUENCE</scope>
    <source>
        <strain evidence="3">UH-Tt-Lm1</strain>
    </source>
</reference>
<gene>
    <name evidence="3" type="ORF">BJ322DRAFT_1008604</name>
</gene>
<dbReference type="OrthoDB" id="2122982at2759"/>
<feature type="region of interest" description="Disordered" evidence="1">
    <location>
        <begin position="1051"/>
        <end position="1091"/>
    </location>
</feature>